<evidence type="ECO:0000313" key="2">
    <source>
        <dbReference type="Proteomes" id="UP000499080"/>
    </source>
</evidence>
<organism evidence="1 2">
    <name type="scientific">Araneus ventricosus</name>
    <name type="common">Orbweaver spider</name>
    <name type="synonym">Epeira ventricosa</name>
    <dbReference type="NCBI Taxonomy" id="182803"/>
    <lineage>
        <taxon>Eukaryota</taxon>
        <taxon>Metazoa</taxon>
        <taxon>Ecdysozoa</taxon>
        <taxon>Arthropoda</taxon>
        <taxon>Chelicerata</taxon>
        <taxon>Arachnida</taxon>
        <taxon>Araneae</taxon>
        <taxon>Araneomorphae</taxon>
        <taxon>Entelegynae</taxon>
        <taxon>Araneoidea</taxon>
        <taxon>Araneidae</taxon>
        <taxon>Araneus</taxon>
    </lineage>
</organism>
<keyword evidence="2" id="KW-1185">Reference proteome</keyword>
<accession>A0A4Y2UT84</accession>
<dbReference type="Proteomes" id="UP000499080">
    <property type="component" value="Unassembled WGS sequence"/>
</dbReference>
<comment type="caution">
    <text evidence="1">The sequence shown here is derived from an EMBL/GenBank/DDBJ whole genome shotgun (WGS) entry which is preliminary data.</text>
</comment>
<reference evidence="1 2" key="1">
    <citation type="journal article" date="2019" name="Sci. Rep.">
        <title>Orb-weaving spider Araneus ventricosus genome elucidates the spidroin gene catalogue.</title>
        <authorList>
            <person name="Kono N."/>
            <person name="Nakamura H."/>
            <person name="Ohtoshi R."/>
            <person name="Moran D.A.P."/>
            <person name="Shinohara A."/>
            <person name="Yoshida Y."/>
            <person name="Fujiwara M."/>
            <person name="Mori M."/>
            <person name="Tomita M."/>
            <person name="Arakawa K."/>
        </authorList>
    </citation>
    <scope>NUCLEOTIDE SEQUENCE [LARGE SCALE GENOMIC DNA]</scope>
</reference>
<evidence type="ECO:0000313" key="1">
    <source>
        <dbReference type="EMBL" id="GBO14667.1"/>
    </source>
</evidence>
<dbReference type="AlphaFoldDB" id="A0A4Y2UT84"/>
<gene>
    <name evidence="1" type="ORF">AVEN_79357_1</name>
</gene>
<dbReference type="EMBL" id="BGPR01038784">
    <property type="protein sequence ID" value="GBO14667.1"/>
    <property type="molecule type" value="Genomic_DNA"/>
</dbReference>
<sequence>MAVKPEQLRGGWGHDCRCQILTQLLDRKTPKIRTRFPSLFYEVQNSPYSFTTVSRGEHSRWLSIHERIQFIFQFPGHSFRWVDHGTAPTVNPSPTVFPSPRATIVYPSFPFTFSAVKPEKLRGVWWHVTNIVDVTF</sequence>
<protein>
    <submittedName>
        <fullName evidence="1">Uncharacterized protein</fullName>
    </submittedName>
</protein>
<proteinExistence type="predicted"/>
<name>A0A4Y2UT84_ARAVE</name>